<keyword evidence="2" id="KW-1185">Reference proteome</keyword>
<evidence type="ECO:0008006" key="3">
    <source>
        <dbReference type="Google" id="ProtNLM"/>
    </source>
</evidence>
<accession>A0A0R1MCR5</accession>
<comment type="caution">
    <text evidence="1">The sequence shown here is derived from an EMBL/GenBank/DDBJ whole genome shotgun (WGS) entry which is preliminary data.</text>
</comment>
<reference evidence="1 2" key="1">
    <citation type="journal article" date="2015" name="Genome Announc.">
        <title>Expanding the biotechnology potential of lactobacilli through comparative genomics of 213 strains and associated genera.</title>
        <authorList>
            <person name="Sun Z."/>
            <person name="Harris H.M."/>
            <person name="McCann A."/>
            <person name="Guo C."/>
            <person name="Argimon S."/>
            <person name="Zhang W."/>
            <person name="Yang X."/>
            <person name="Jeffery I.B."/>
            <person name="Cooney J.C."/>
            <person name="Kagawa T.F."/>
            <person name="Liu W."/>
            <person name="Song Y."/>
            <person name="Salvetti E."/>
            <person name="Wrobel A."/>
            <person name="Rasinkangas P."/>
            <person name="Parkhill J."/>
            <person name="Rea M.C."/>
            <person name="O'Sullivan O."/>
            <person name="Ritari J."/>
            <person name="Douillard F.P."/>
            <person name="Paul Ross R."/>
            <person name="Yang R."/>
            <person name="Briner A.E."/>
            <person name="Felis G.E."/>
            <person name="de Vos W.M."/>
            <person name="Barrangou R."/>
            <person name="Klaenhammer T.R."/>
            <person name="Caufield P.W."/>
            <person name="Cui Y."/>
            <person name="Zhang H."/>
            <person name="O'Toole P.W."/>
        </authorList>
    </citation>
    <scope>NUCLEOTIDE SEQUENCE [LARGE SCALE GENOMIC DNA]</scope>
    <source>
        <strain evidence="1 2">DSM 19910</strain>
    </source>
</reference>
<evidence type="ECO:0000313" key="2">
    <source>
        <dbReference type="Proteomes" id="UP000051621"/>
    </source>
</evidence>
<dbReference type="AlphaFoldDB" id="A0A0R1MCR5"/>
<dbReference type="Proteomes" id="UP000051621">
    <property type="component" value="Unassembled WGS sequence"/>
</dbReference>
<proteinExistence type="predicted"/>
<organism evidence="1 2">
    <name type="scientific">Liquorilactobacillus capillatus DSM 19910</name>
    <dbReference type="NCBI Taxonomy" id="1423731"/>
    <lineage>
        <taxon>Bacteria</taxon>
        <taxon>Bacillati</taxon>
        <taxon>Bacillota</taxon>
        <taxon>Bacilli</taxon>
        <taxon>Lactobacillales</taxon>
        <taxon>Lactobacillaceae</taxon>
        <taxon>Liquorilactobacillus</taxon>
    </lineage>
</organism>
<dbReference type="PATRIC" id="fig|1423731.3.peg.434"/>
<name>A0A0R1MCR5_9LACO</name>
<evidence type="ECO:0000313" key="1">
    <source>
        <dbReference type="EMBL" id="KRL02930.1"/>
    </source>
</evidence>
<sequence length="92" mass="10333">MEVMNMEKQIFIDKKVVTAEYLQQKASEIVSLQQELKVAVSYLSVINYLAMKKDDFATSYFIASGSLSNLNDSLENLEKSLGQISSDICPDM</sequence>
<gene>
    <name evidence="1" type="ORF">FC81_GL000421</name>
</gene>
<protein>
    <recommendedName>
        <fullName evidence="3">LXG domain-containing protein</fullName>
    </recommendedName>
</protein>
<dbReference type="EMBL" id="AZEF01000008">
    <property type="protein sequence ID" value="KRL02930.1"/>
    <property type="molecule type" value="Genomic_DNA"/>
</dbReference>